<dbReference type="SMART" id="SM00581">
    <property type="entry name" value="PSP"/>
    <property type="match status" value="1"/>
</dbReference>
<keyword evidence="4" id="KW-0862">Zinc</keyword>
<dbReference type="VEuPathDB" id="VectorBase:ACMO_003376"/>
<reference key="1">
    <citation type="journal article" date="2019" name="Genes (Basel)">
        <title>A High-Quality De novo Genome Assembly from a Single Mosquito Using PacBio Sequencing.</title>
        <authorList>
            <person name="Kingan S.B."/>
            <person name="Heaton H."/>
            <person name="Cudini J."/>
            <person name="Lambert C.C."/>
            <person name="Baybayan P."/>
            <person name="Galvin B.D."/>
            <person name="Durbin R."/>
            <person name="Korlach J."/>
            <person name="Lawniczak M.K.N."/>
        </authorList>
    </citation>
    <scope>NUCLEOTIDE SEQUENCE [LARGE SCALE GENOMIC DNA]</scope>
    <source>
        <strain>Mali-NIH</strain>
    </source>
</reference>
<proteinExistence type="predicted"/>
<dbReference type="VEuPathDB" id="VectorBase:ACON2_035255"/>
<evidence type="ECO:0000256" key="5">
    <source>
        <dbReference type="ARBA" id="ARBA00023242"/>
    </source>
</evidence>
<keyword evidence="2" id="KW-0479">Metal-binding</keyword>
<keyword evidence="5" id="KW-0539">Nucleus</keyword>
<dbReference type="GO" id="GO:0008270">
    <property type="term" value="F:zinc ion binding"/>
    <property type="evidence" value="ECO:0007669"/>
    <property type="project" value="UniProtKB-KW"/>
</dbReference>
<feature type="region of interest" description="Disordered" evidence="6">
    <location>
        <begin position="364"/>
        <end position="399"/>
    </location>
</feature>
<dbReference type="GO" id="GO:0071013">
    <property type="term" value="C:catalytic step 2 spliceosome"/>
    <property type="evidence" value="ECO:0007669"/>
    <property type="project" value="TreeGrafter"/>
</dbReference>
<name>A0A6E8VLR8_ANOCL</name>
<evidence type="ECO:0000256" key="1">
    <source>
        <dbReference type="ARBA" id="ARBA00004123"/>
    </source>
</evidence>
<dbReference type="InterPro" id="IPR006568">
    <property type="entry name" value="PSP_pro-rich"/>
</dbReference>
<feature type="region of interest" description="Disordered" evidence="6">
    <location>
        <begin position="470"/>
        <end position="493"/>
    </location>
</feature>
<reference evidence="8" key="2">
    <citation type="submission" date="2020-05" db="UniProtKB">
        <authorList>
            <consortium name="EnsemblMetazoa"/>
        </authorList>
    </citation>
    <scope>IDENTIFICATION</scope>
    <source>
        <strain evidence="8">Ngousso</strain>
    </source>
</reference>
<feature type="region of interest" description="Disordered" evidence="6">
    <location>
        <begin position="542"/>
        <end position="565"/>
    </location>
</feature>
<keyword evidence="3" id="KW-0863">Zinc-finger</keyword>
<feature type="compositionally biased region" description="Low complexity" evidence="6">
    <location>
        <begin position="476"/>
        <end position="487"/>
    </location>
</feature>
<dbReference type="GO" id="GO:0003723">
    <property type="term" value="F:RNA binding"/>
    <property type="evidence" value="ECO:0007669"/>
    <property type="project" value="TreeGrafter"/>
</dbReference>
<dbReference type="VEuPathDB" id="VectorBase:ACON005070"/>
<feature type="region of interest" description="Disordered" evidence="6">
    <location>
        <begin position="337"/>
        <end position="356"/>
    </location>
</feature>
<feature type="domain" description="PSP proline-rich" evidence="7">
    <location>
        <begin position="205"/>
        <end position="257"/>
    </location>
</feature>
<dbReference type="PANTHER" id="PTHR13316">
    <property type="entry name" value="ZINC FINGER, CCHC DOMAIN CONTAINING 8"/>
    <property type="match status" value="1"/>
</dbReference>
<comment type="subcellular location">
    <subcellularLocation>
        <location evidence="1">Nucleus</location>
    </subcellularLocation>
</comment>
<protein>
    <submittedName>
        <fullName evidence="8">PSP proline-rich domain-containing protein</fullName>
    </submittedName>
</protein>
<sequence length="662" mass="73293">MDENSTSENNTTPRLEAANSNDSDIEILETSVPVVSIDLDNDEVNGSQVDAPLVAIRFRNKELFEKLQRAVSSALEAVFQEHLPNESINIAQGKDGCSLEAQEKGASETDRWFVIDSTPMKNKKNDGQIPSYKKSMNKVFDGQTPPSASGSLSKRPKGKQTCWNCEGDHALKDCKQPRNYTRIRQKKEEFQRKSDRYHADLEQKYGHFRPGALSEGLRGALGLGSRDLPLHVYRMRMFGYPPGWLEDAKITHSGLQLFGSNGDAVQHSDESDGEVDNVRMKYDVRKIIEYPGFNEPPPEGMFDDWKYYKVPPYTEELGRDNMIRQLEGTLVGGYRRKKLKMSNEPDAETNDDPTVNREVVDMDAMECSPPPPEAAKSNELEDGELSSDTETNNATSAVDDSVILVETPVEVISLDDTSLVVPEPAPPSPTLADLQAKQKQLEDQLANNVTMTEESSFVSDILLAENLAADQSMEESPSTSSLPAAPADTVPTQPAEQLANCTVLSEDCSFMNDILLAEKLAAEQSITVHLQVPSTSTAPCFIEPPRPPSPPKTNTLDECVPSERPPEPETFDLGEIAMNKVPYIDEPASMGLKRMSLGTPILKAFTPYDTLPSGEAFSKGVSDVIHFENLPDSTGKYEQMKSLLSEVRQKMNKHLREMDDGR</sequence>
<feature type="compositionally biased region" description="Pro residues" evidence="6">
    <location>
        <begin position="542"/>
        <end position="551"/>
    </location>
</feature>
<organism evidence="8 9">
    <name type="scientific">Anopheles coluzzii</name>
    <name type="common">African malaria mosquito</name>
    <dbReference type="NCBI Taxonomy" id="1518534"/>
    <lineage>
        <taxon>Eukaryota</taxon>
        <taxon>Metazoa</taxon>
        <taxon>Ecdysozoa</taxon>
        <taxon>Arthropoda</taxon>
        <taxon>Hexapoda</taxon>
        <taxon>Insecta</taxon>
        <taxon>Pterygota</taxon>
        <taxon>Neoptera</taxon>
        <taxon>Endopterygota</taxon>
        <taxon>Diptera</taxon>
        <taxon>Nematocera</taxon>
        <taxon>Culicoidea</taxon>
        <taxon>Culicidae</taxon>
        <taxon>Anophelinae</taxon>
        <taxon>Anopheles</taxon>
    </lineage>
</organism>
<evidence type="ECO:0000256" key="3">
    <source>
        <dbReference type="ARBA" id="ARBA00022771"/>
    </source>
</evidence>
<keyword evidence="9" id="KW-1185">Reference proteome</keyword>
<dbReference type="Pfam" id="PF04046">
    <property type="entry name" value="PSP"/>
    <property type="match status" value="1"/>
</dbReference>
<dbReference type="PANTHER" id="PTHR13316:SF0">
    <property type="entry name" value="ZINC FINGER CCHC DOMAIN-CONTAINING PROTEIN 8"/>
    <property type="match status" value="1"/>
</dbReference>
<feature type="compositionally biased region" description="Polar residues" evidence="6">
    <location>
        <begin position="388"/>
        <end position="398"/>
    </location>
</feature>
<evidence type="ECO:0000259" key="7">
    <source>
        <dbReference type="SMART" id="SM00581"/>
    </source>
</evidence>
<dbReference type="Proteomes" id="UP001105220">
    <property type="component" value="Unplaced"/>
</dbReference>
<feature type="compositionally biased region" description="Polar residues" evidence="6">
    <location>
        <begin position="1"/>
        <end position="22"/>
    </location>
</feature>
<evidence type="ECO:0000256" key="6">
    <source>
        <dbReference type="SAM" id="MobiDB-lite"/>
    </source>
</evidence>
<evidence type="ECO:0000256" key="4">
    <source>
        <dbReference type="ARBA" id="ARBA00022833"/>
    </source>
</evidence>
<dbReference type="EnsemblMetazoa" id="ACON005070-RA">
    <property type="protein sequence ID" value="ACON005070-PA"/>
    <property type="gene ID" value="ACON005070"/>
</dbReference>
<dbReference type="AlphaFoldDB" id="A0A6E8VLR8"/>
<evidence type="ECO:0000313" key="8">
    <source>
        <dbReference type="EnsemblMetazoa" id="ACON005070-PA"/>
    </source>
</evidence>
<evidence type="ECO:0000313" key="9">
    <source>
        <dbReference type="Proteomes" id="UP001105220"/>
    </source>
</evidence>
<evidence type="ECO:0000256" key="2">
    <source>
        <dbReference type="ARBA" id="ARBA00022723"/>
    </source>
</evidence>
<accession>A0A6E8VLR8</accession>
<feature type="region of interest" description="Disordered" evidence="6">
    <location>
        <begin position="1"/>
        <end position="24"/>
    </location>
</feature>
<dbReference type="InterPro" id="IPR052115">
    <property type="entry name" value="NEXT_complex_subunit_ZCCHC8"/>
</dbReference>